<dbReference type="InterPro" id="IPR007789">
    <property type="entry name" value="DUF688"/>
</dbReference>
<dbReference type="AlphaFoldDB" id="A0A6A2YQ82"/>
<comment type="caution">
    <text evidence="1">The sequence shown here is derived from an EMBL/GenBank/DDBJ whole genome shotgun (WGS) entry which is preliminary data.</text>
</comment>
<accession>A0A6A2YQ82</accession>
<dbReference type="EMBL" id="VEPZ02001307">
    <property type="protein sequence ID" value="KAE8681534.1"/>
    <property type="molecule type" value="Genomic_DNA"/>
</dbReference>
<reference evidence="1" key="1">
    <citation type="submission" date="2019-09" db="EMBL/GenBank/DDBJ databases">
        <title>Draft genome information of white flower Hibiscus syriacus.</title>
        <authorList>
            <person name="Kim Y.-M."/>
        </authorList>
    </citation>
    <scope>NUCLEOTIDE SEQUENCE [LARGE SCALE GENOMIC DNA]</scope>
    <source>
        <strain evidence="1">YM2019G1</strain>
    </source>
</reference>
<sequence length="258" mass="28237">MGSEAEEESSYIPKLPLLSVSRAQLQSPERSGTLTPPFYVSAASVPFGWEEEPGKPKSCTTLATFSSTPNEPAQKCLELPPRLLLDAKVTKLSSPTTVLEGPYMGRARFQSSSFRMGGECYGSFRSVASDSPEMLQLGTLVLSKRWYKEKGFLGSWGRKAFKARPRREDYVFASSGEYGDGECSRDRGGGDGTGSNSVNITRITRIGSSPSLSHSKSHFWGSIYEGLTQVVPWSKREKKDKFKGLLSSNPLEAVDTLP</sequence>
<name>A0A6A2YQ82_HIBSY</name>
<proteinExistence type="predicted"/>
<dbReference type="PANTHER" id="PTHR34371">
    <property type="entry name" value="OS01G0551000 PROTEIN"/>
    <property type="match status" value="1"/>
</dbReference>
<gene>
    <name evidence="1" type="ORF">F3Y22_tig00111318pilonHSYRG00009</name>
</gene>
<evidence type="ECO:0000313" key="1">
    <source>
        <dbReference type="EMBL" id="KAE8681534.1"/>
    </source>
</evidence>
<evidence type="ECO:0000313" key="2">
    <source>
        <dbReference type="Proteomes" id="UP000436088"/>
    </source>
</evidence>
<dbReference type="PANTHER" id="PTHR34371:SF2">
    <property type="entry name" value="DUF688 FAMILY PROTEIN"/>
    <property type="match status" value="1"/>
</dbReference>
<protein>
    <submittedName>
        <fullName evidence="1">Uncharacterized protein</fullName>
    </submittedName>
</protein>
<organism evidence="1 2">
    <name type="scientific">Hibiscus syriacus</name>
    <name type="common">Rose of Sharon</name>
    <dbReference type="NCBI Taxonomy" id="106335"/>
    <lineage>
        <taxon>Eukaryota</taxon>
        <taxon>Viridiplantae</taxon>
        <taxon>Streptophyta</taxon>
        <taxon>Embryophyta</taxon>
        <taxon>Tracheophyta</taxon>
        <taxon>Spermatophyta</taxon>
        <taxon>Magnoliopsida</taxon>
        <taxon>eudicotyledons</taxon>
        <taxon>Gunneridae</taxon>
        <taxon>Pentapetalae</taxon>
        <taxon>rosids</taxon>
        <taxon>malvids</taxon>
        <taxon>Malvales</taxon>
        <taxon>Malvaceae</taxon>
        <taxon>Malvoideae</taxon>
        <taxon>Hibiscus</taxon>
    </lineage>
</organism>
<keyword evidence="2" id="KW-1185">Reference proteome</keyword>
<dbReference type="Proteomes" id="UP000436088">
    <property type="component" value="Unassembled WGS sequence"/>
</dbReference>
<dbReference type="Pfam" id="PF05097">
    <property type="entry name" value="DUF688"/>
    <property type="match status" value="1"/>
</dbReference>